<protein>
    <submittedName>
        <fullName evidence="2">Uncharacterized protein</fullName>
    </submittedName>
</protein>
<dbReference type="RefSeq" id="XP_064728332.1">
    <property type="nucleotide sequence ID" value="XM_064876068.1"/>
</dbReference>
<organism evidence="2 3">
    <name type="scientific">Knufia obscura</name>
    <dbReference type="NCBI Taxonomy" id="1635080"/>
    <lineage>
        <taxon>Eukaryota</taxon>
        <taxon>Fungi</taxon>
        <taxon>Dikarya</taxon>
        <taxon>Ascomycota</taxon>
        <taxon>Pezizomycotina</taxon>
        <taxon>Eurotiomycetes</taxon>
        <taxon>Chaetothyriomycetidae</taxon>
        <taxon>Chaetothyriales</taxon>
        <taxon>Trichomeriaceae</taxon>
        <taxon>Knufia</taxon>
    </lineage>
</organism>
<accession>A0ABR0RHZ0</accession>
<evidence type="ECO:0000313" key="2">
    <source>
        <dbReference type="EMBL" id="KAK5940242.1"/>
    </source>
</evidence>
<dbReference type="GeneID" id="90001111"/>
<sequence length="578" mass="66452">MPDQPLKIVQHKHSAKQSQTLDAPEKSAPSTQYRPLLFVHRDQENLQGVRNAEELERIKQHLARRHRKKHRGHRKLEIHPSINRILHQALPDDKDDQHANEDATSLVHTSDGITGTSQSVNVPYTESLIRSALNANVISDGTLDPFTPLQESSSEVQRLLFLYCRHLRPLARAVSSEWDWAENLGEIQSSQMLTLAIAAYASAFFTGLKSGARGIALPPVPERGRQLLWPMPTWFRFQTQALGLLNIALLDREKTAATQVFHTIVVLFRLAVLFGDGLTANMHFKALRRVAQLHGRDVEDISRELAVTKINFITVFLYKAALIKRKQRAITEEHPDYVIEPDRDRWTDEKEWNKFQSMLFGRSLTWNARSPGSTLQTEARLNILRLDTDAAQLPEAEFFRMVQMYQVALYLWSHLTNIAFDPSSPKIRYHTEELEQYLQQPDIEHVEDNAPKVVFFLFFVGAFSSRGLAAWKWFIRQLARSRIQVWYMRDVYAELDGHCDPSHCMPVLLEEILTEIRQVKQGNVTIKKSDLYQGGCYRNPDRGPTPMSYSPDLDIPIRDLEIIDRQQIQDDLGALNPF</sequence>
<reference evidence="2 3" key="1">
    <citation type="journal article" date="2023" name="Res Sq">
        <title>Genomic and morphological characterization of Knufia obscura isolated from the Mars 2020 spacecraft assembly facility.</title>
        <authorList>
            <person name="Chander A.M."/>
            <person name="Teixeira M.M."/>
            <person name="Singh N.K."/>
            <person name="Williams M.P."/>
            <person name="Parker C.W."/>
            <person name="Leo P."/>
            <person name="Stajich J.E."/>
            <person name="Torok T."/>
            <person name="Tighe S."/>
            <person name="Mason C.E."/>
            <person name="Venkateswaran K."/>
        </authorList>
    </citation>
    <scope>NUCLEOTIDE SEQUENCE [LARGE SCALE GENOMIC DNA]</scope>
    <source>
        <strain evidence="2 3">CCFEE 5817</strain>
    </source>
</reference>
<proteinExistence type="predicted"/>
<comment type="caution">
    <text evidence="2">The sequence shown here is derived from an EMBL/GenBank/DDBJ whole genome shotgun (WGS) entry which is preliminary data.</text>
</comment>
<evidence type="ECO:0000313" key="3">
    <source>
        <dbReference type="Proteomes" id="UP001334248"/>
    </source>
</evidence>
<keyword evidence="3" id="KW-1185">Reference proteome</keyword>
<dbReference type="Proteomes" id="UP001334248">
    <property type="component" value="Unassembled WGS sequence"/>
</dbReference>
<dbReference type="EMBL" id="JAVHJV010000009">
    <property type="protein sequence ID" value="KAK5940242.1"/>
    <property type="molecule type" value="Genomic_DNA"/>
</dbReference>
<feature type="region of interest" description="Disordered" evidence="1">
    <location>
        <begin position="1"/>
        <end position="31"/>
    </location>
</feature>
<gene>
    <name evidence="2" type="ORF">PMZ80_007662</name>
</gene>
<name>A0ABR0RHZ0_9EURO</name>
<evidence type="ECO:0000256" key="1">
    <source>
        <dbReference type="SAM" id="MobiDB-lite"/>
    </source>
</evidence>